<sequence>MENQVLISEEMPYEKFEKYGLEALTNSDLLAILLRTGTKEMNVKQLAQYLLAYSTKGQKSSLISLYEFSYEQLQGIKGIGKIKALQIMSLLELSKRIAKERHEPNTKISSPRILSQYFMEALRHEQKECFIVTFLDAKCKMIGYKMISTGSLTASVVHPREVYKIAIQKSAYSIIVLHNHPSGDPSPSKEDIQITERLKKVGELIGIPLLDHIIIGDGIYKSLKEESYL</sequence>
<organism evidence="9 10">
    <name type="scientific">Candidatus Cellulosilyticum pullistercoris</name>
    <dbReference type="NCBI Taxonomy" id="2838521"/>
    <lineage>
        <taxon>Bacteria</taxon>
        <taxon>Bacillati</taxon>
        <taxon>Bacillota</taxon>
        <taxon>Clostridia</taxon>
        <taxon>Lachnospirales</taxon>
        <taxon>Cellulosilyticaceae</taxon>
        <taxon>Cellulosilyticum</taxon>
    </lineage>
</organism>
<keyword evidence="2" id="KW-0645">Protease</keyword>
<dbReference type="InterPro" id="IPR001405">
    <property type="entry name" value="UPF0758"/>
</dbReference>
<evidence type="ECO:0000256" key="3">
    <source>
        <dbReference type="ARBA" id="ARBA00022723"/>
    </source>
</evidence>
<name>A0A9E2NJL1_9FIRM</name>
<dbReference type="PROSITE" id="PS01302">
    <property type="entry name" value="UPF0758"/>
    <property type="match status" value="1"/>
</dbReference>
<dbReference type="Pfam" id="PF20582">
    <property type="entry name" value="UPF0758_N"/>
    <property type="match status" value="1"/>
</dbReference>
<dbReference type="EMBL" id="JAHLFQ010000022">
    <property type="protein sequence ID" value="MBU3803372.1"/>
    <property type="molecule type" value="Genomic_DNA"/>
</dbReference>
<dbReference type="AlphaFoldDB" id="A0A9E2NJL1"/>
<evidence type="ECO:0000313" key="10">
    <source>
        <dbReference type="Proteomes" id="UP000824229"/>
    </source>
</evidence>
<dbReference type="CDD" id="cd08071">
    <property type="entry name" value="MPN_DUF2466"/>
    <property type="match status" value="1"/>
</dbReference>
<evidence type="ECO:0000256" key="5">
    <source>
        <dbReference type="ARBA" id="ARBA00022833"/>
    </source>
</evidence>
<keyword evidence="5" id="KW-0862">Zinc</keyword>
<dbReference type="GO" id="GO:0008237">
    <property type="term" value="F:metallopeptidase activity"/>
    <property type="evidence" value="ECO:0007669"/>
    <property type="project" value="UniProtKB-KW"/>
</dbReference>
<keyword evidence="4" id="KW-0378">Hydrolase</keyword>
<comment type="similarity">
    <text evidence="1 7">Belongs to the UPF0758 family.</text>
</comment>
<accession>A0A9E2NJL1</accession>
<dbReference type="NCBIfam" id="TIGR00608">
    <property type="entry name" value="radc"/>
    <property type="match status" value="1"/>
</dbReference>
<dbReference type="PANTHER" id="PTHR30471:SF3">
    <property type="entry name" value="UPF0758 PROTEIN YEES-RELATED"/>
    <property type="match status" value="1"/>
</dbReference>
<protein>
    <submittedName>
        <fullName evidence="9">DNA repair protein RadC</fullName>
    </submittedName>
</protein>
<reference evidence="9" key="1">
    <citation type="journal article" date="2021" name="PeerJ">
        <title>Extensive microbial diversity within the chicken gut microbiome revealed by metagenomics and culture.</title>
        <authorList>
            <person name="Gilroy R."/>
            <person name="Ravi A."/>
            <person name="Getino M."/>
            <person name="Pursley I."/>
            <person name="Horton D.L."/>
            <person name="Alikhan N.F."/>
            <person name="Baker D."/>
            <person name="Gharbi K."/>
            <person name="Hall N."/>
            <person name="Watson M."/>
            <person name="Adriaenssens E.M."/>
            <person name="Foster-Nyarko E."/>
            <person name="Jarju S."/>
            <person name="Secka A."/>
            <person name="Antonio M."/>
            <person name="Oren A."/>
            <person name="Chaudhuri R.R."/>
            <person name="La Ragione R."/>
            <person name="Hildebrand F."/>
            <person name="Pallen M.J."/>
        </authorList>
    </citation>
    <scope>NUCLEOTIDE SEQUENCE</scope>
    <source>
        <strain evidence="9">B5-657</strain>
    </source>
</reference>
<dbReference type="Gene3D" id="3.40.140.10">
    <property type="entry name" value="Cytidine Deaminase, domain 2"/>
    <property type="match status" value="1"/>
</dbReference>
<dbReference type="Pfam" id="PF04002">
    <property type="entry name" value="RadC"/>
    <property type="match status" value="1"/>
</dbReference>
<evidence type="ECO:0000256" key="4">
    <source>
        <dbReference type="ARBA" id="ARBA00022801"/>
    </source>
</evidence>
<evidence type="ECO:0000256" key="1">
    <source>
        <dbReference type="ARBA" id="ARBA00010243"/>
    </source>
</evidence>
<dbReference type="InterPro" id="IPR025657">
    <property type="entry name" value="RadC_JAB"/>
</dbReference>
<dbReference type="PROSITE" id="PS50249">
    <property type="entry name" value="MPN"/>
    <property type="match status" value="1"/>
</dbReference>
<keyword evidence="6" id="KW-0482">Metalloprotease</keyword>
<dbReference type="InterPro" id="IPR020891">
    <property type="entry name" value="UPF0758_CS"/>
</dbReference>
<dbReference type="GO" id="GO:0046872">
    <property type="term" value="F:metal ion binding"/>
    <property type="evidence" value="ECO:0007669"/>
    <property type="project" value="UniProtKB-KW"/>
</dbReference>
<keyword evidence="3" id="KW-0479">Metal-binding</keyword>
<reference evidence="9" key="2">
    <citation type="submission" date="2021-04" db="EMBL/GenBank/DDBJ databases">
        <authorList>
            <person name="Gilroy R."/>
        </authorList>
    </citation>
    <scope>NUCLEOTIDE SEQUENCE</scope>
    <source>
        <strain evidence="9">B5-657</strain>
    </source>
</reference>
<feature type="domain" description="MPN" evidence="8">
    <location>
        <begin position="107"/>
        <end position="229"/>
    </location>
</feature>
<gene>
    <name evidence="9" type="primary">radC</name>
    <name evidence="9" type="ORF">H9872_01245</name>
</gene>
<evidence type="ECO:0000259" key="8">
    <source>
        <dbReference type="PROSITE" id="PS50249"/>
    </source>
</evidence>
<evidence type="ECO:0000256" key="2">
    <source>
        <dbReference type="ARBA" id="ARBA00022670"/>
    </source>
</evidence>
<dbReference type="PANTHER" id="PTHR30471">
    <property type="entry name" value="DNA REPAIR PROTEIN RADC"/>
    <property type="match status" value="1"/>
</dbReference>
<evidence type="ECO:0000313" key="9">
    <source>
        <dbReference type="EMBL" id="MBU3803372.1"/>
    </source>
</evidence>
<dbReference type="Proteomes" id="UP000824229">
    <property type="component" value="Unassembled WGS sequence"/>
</dbReference>
<evidence type="ECO:0000256" key="6">
    <source>
        <dbReference type="ARBA" id="ARBA00023049"/>
    </source>
</evidence>
<proteinExistence type="inferred from homology"/>
<dbReference type="GO" id="GO:0006508">
    <property type="term" value="P:proteolysis"/>
    <property type="evidence" value="ECO:0007669"/>
    <property type="project" value="UniProtKB-KW"/>
</dbReference>
<dbReference type="NCBIfam" id="NF000642">
    <property type="entry name" value="PRK00024.1"/>
    <property type="match status" value="1"/>
</dbReference>
<evidence type="ECO:0000256" key="7">
    <source>
        <dbReference type="RuleBase" id="RU003797"/>
    </source>
</evidence>
<dbReference type="InterPro" id="IPR046778">
    <property type="entry name" value="UPF0758_N"/>
</dbReference>
<dbReference type="InterPro" id="IPR037518">
    <property type="entry name" value="MPN"/>
</dbReference>
<comment type="caution">
    <text evidence="9">The sequence shown here is derived from an EMBL/GenBank/DDBJ whole genome shotgun (WGS) entry which is preliminary data.</text>
</comment>